<reference evidence="2 3" key="1">
    <citation type="journal article" date="2021" name="J. Hered.">
        <title>A chromosome-level genome assembly of the parasitoid wasp, Cotesia glomerata (Hymenoptera: Braconidae).</title>
        <authorList>
            <person name="Pinto B.J."/>
            <person name="Weis J.J."/>
            <person name="Gamble T."/>
            <person name="Ode P.J."/>
            <person name="Paul R."/>
            <person name="Zaspel J.M."/>
        </authorList>
    </citation>
    <scope>NUCLEOTIDE SEQUENCE [LARGE SCALE GENOMIC DNA]</scope>
    <source>
        <strain evidence="2">CgM1</strain>
    </source>
</reference>
<accession>A0AAV7HT19</accession>
<comment type="caution">
    <text evidence="2">The sequence shown here is derived from an EMBL/GenBank/DDBJ whole genome shotgun (WGS) entry which is preliminary data.</text>
</comment>
<protein>
    <submittedName>
        <fullName evidence="2">Uncharacterized protein</fullName>
    </submittedName>
</protein>
<evidence type="ECO:0000256" key="1">
    <source>
        <dbReference type="SAM" id="MobiDB-lite"/>
    </source>
</evidence>
<name>A0AAV7HT19_COTGL</name>
<sequence length="176" mass="20095">MPKFFDRCCNPLNLDNHKKTKSFPCHKKLLKQYAEDSTKDTDNESNESLEADENFKDGIIHVDESPDTIASIPSSSGQELLIQQSSSSMSEMSLSITFPTIYEALALLNQSPVSAKRRMFETYLDNKVTRVTQNLRKALGVKNHINTEFSDTDTTEIINSLREKFNDDDQVMMKYE</sequence>
<dbReference type="AlphaFoldDB" id="A0AAV7HT19"/>
<evidence type="ECO:0000313" key="2">
    <source>
        <dbReference type="EMBL" id="KAH0535000.1"/>
    </source>
</evidence>
<keyword evidence="3" id="KW-1185">Reference proteome</keyword>
<organism evidence="2 3">
    <name type="scientific">Cotesia glomerata</name>
    <name type="common">Lepidopteran parasitic wasp</name>
    <name type="synonym">Apanteles glomeratus</name>
    <dbReference type="NCBI Taxonomy" id="32391"/>
    <lineage>
        <taxon>Eukaryota</taxon>
        <taxon>Metazoa</taxon>
        <taxon>Ecdysozoa</taxon>
        <taxon>Arthropoda</taxon>
        <taxon>Hexapoda</taxon>
        <taxon>Insecta</taxon>
        <taxon>Pterygota</taxon>
        <taxon>Neoptera</taxon>
        <taxon>Endopterygota</taxon>
        <taxon>Hymenoptera</taxon>
        <taxon>Apocrita</taxon>
        <taxon>Ichneumonoidea</taxon>
        <taxon>Braconidae</taxon>
        <taxon>Microgastrinae</taxon>
        <taxon>Cotesia</taxon>
    </lineage>
</organism>
<dbReference type="Proteomes" id="UP000826195">
    <property type="component" value="Unassembled WGS sequence"/>
</dbReference>
<proteinExistence type="predicted"/>
<gene>
    <name evidence="2" type="ORF">KQX54_011701</name>
</gene>
<dbReference type="EMBL" id="JAHXZJ010002982">
    <property type="protein sequence ID" value="KAH0535000.1"/>
    <property type="molecule type" value="Genomic_DNA"/>
</dbReference>
<feature type="region of interest" description="Disordered" evidence="1">
    <location>
        <begin position="34"/>
        <end position="56"/>
    </location>
</feature>
<feature type="compositionally biased region" description="Acidic residues" evidence="1">
    <location>
        <begin position="43"/>
        <end position="52"/>
    </location>
</feature>
<evidence type="ECO:0000313" key="3">
    <source>
        <dbReference type="Proteomes" id="UP000826195"/>
    </source>
</evidence>